<evidence type="ECO:0000313" key="4">
    <source>
        <dbReference type="Proteomes" id="UP000824134"/>
    </source>
</evidence>
<comment type="caution">
    <text evidence="3">The sequence shown here is derived from an EMBL/GenBank/DDBJ whole genome shotgun (WGS) entry which is preliminary data.</text>
</comment>
<proteinExistence type="predicted"/>
<protein>
    <submittedName>
        <fullName evidence="3">NTP transferase domain-containing protein</fullName>
    </submittedName>
</protein>
<dbReference type="PANTHER" id="PTHR19136">
    <property type="entry name" value="MOLYBDENUM COFACTOR GUANYLYLTRANSFERASE"/>
    <property type="match status" value="1"/>
</dbReference>
<dbReference type="SUPFAM" id="SSF53448">
    <property type="entry name" value="Nucleotide-diphospho-sugar transferases"/>
    <property type="match status" value="1"/>
</dbReference>
<evidence type="ECO:0000256" key="1">
    <source>
        <dbReference type="ARBA" id="ARBA00022679"/>
    </source>
</evidence>
<reference evidence="3" key="2">
    <citation type="submission" date="2021-04" db="EMBL/GenBank/DDBJ databases">
        <authorList>
            <person name="Gilroy R."/>
        </authorList>
    </citation>
    <scope>NUCLEOTIDE SEQUENCE</scope>
    <source>
        <strain evidence="3">ChiHjej12B11-9195</strain>
    </source>
</reference>
<gene>
    <name evidence="3" type="ORF">H9821_08420</name>
</gene>
<sequence>MKTPSYSALILAGGRSSRLGGVPKALLSNGKHTLLDGVLAACTGAEHRVVVGPAELTLPTGVLLTREEPVFSGPAAGISAGLAALAAAQPDFSVLSHHWVLVLSCDLPRAQAAVPLLVQAAASAPQEVTGYWAVSEGITQPLLGIYRAAALAPAFAGDTANASVRRFLSPLEPAELELPAELTADVDTWEAARTAGYTQAPPQP</sequence>
<reference evidence="3" key="1">
    <citation type="journal article" date="2021" name="PeerJ">
        <title>Extensive microbial diversity within the chicken gut microbiome revealed by metagenomics and culture.</title>
        <authorList>
            <person name="Gilroy R."/>
            <person name="Ravi A."/>
            <person name="Getino M."/>
            <person name="Pursley I."/>
            <person name="Horton D.L."/>
            <person name="Alikhan N.F."/>
            <person name="Baker D."/>
            <person name="Gharbi K."/>
            <person name="Hall N."/>
            <person name="Watson M."/>
            <person name="Adriaenssens E.M."/>
            <person name="Foster-Nyarko E."/>
            <person name="Jarju S."/>
            <person name="Secka A."/>
            <person name="Antonio M."/>
            <person name="Oren A."/>
            <person name="Chaudhuri R.R."/>
            <person name="La Ragione R."/>
            <person name="Hildebrand F."/>
            <person name="Pallen M.J."/>
        </authorList>
    </citation>
    <scope>NUCLEOTIDE SEQUENCE</scope>
    <source>
        <strain evidence="3">ChiHjej12B11-9195</strain>
    </source>
</reference>
<dbReference type="EMBL" id="DXCN01000062">
    <property type="protein sequence ID" value="HIY95664.1"/>
    <property type="molecule type" value="Genomic_DNA"/>
</dbReference>
<dbReference type="GO" id="GO:0016779">
    <property type="term" value="F:nucleotidyltransferase activity"/>
    <property type="evidence" value="ECO:0007669"/>
    <property type="project" value="TreeGrafter"/>
</dbReference>
<organism evidence="3 4">
    <name type="scientific">Candidatus Rothia avicola</name>
    <dbReference type="NCBI Taxonomy" id="2840478"/>
    <lineage>
        <taxon>Bacteria</taxon>
        <taxon>Bacillati</taxon>
        <taxon>Actinomycetota</taxon>
        <taxon>Actinomycetes</taxon>
        <taxon>Micrococcales</taxon>
        <taxon>Micrococcaceae</taxon>
        <taxon>Rothia</taxon>
    </lineage>
</organism>
<dbReference type="Pfam" id="PF12804">
    <property type="entry name" value="NTP_transf_3"/>
    <property type="match status" value="1"/>
</dbReference>
<dbReference type="Gene3D" id="3.90.550.10">
    <property type="entry name" value="Spore Coat Polysaccharide Biosynthesis Protein SpsA, Chain A"/>
    <property type="match status" value="1"/>
</dbReference>
<dbReference type="InterPro" id="IPR025877">
    <property type="entry name" value="MobA-like_NTP_Trfase"/>
</dbReference>
<evidence type="ECO:0000259" key="2">
    <source>
        <dbReference type="Pfam" id="PF12804"/>
    </source>
</evidence>
<keyword evidence="1 3" id="KW-0808">Transferase</keyword>
<dbReference type="Proteomes" id="UP000824134">
    <property type="component" value="Unassembled WGS sequence"/>
</dbReference>
<accession>A0A9D1ZX33</accession>
<feature type="domain" description="MobA-like NTP transferase" evidence="2">
    <location>
        <begin position="8"/>
        <end position="170"/>
    </location>
</feature>
<dbReference type="InterPro" id="IPR029044">
    <property type="entry name" value="Nucleotide-diphossugar_trans"/>
</dbReference>
<dbReference type="AlphaFoldDB" id="A0A9D1ZX33"/>
<dbReference type="PANTHER" id="PTHR19136:SF81">
    <property type="entry name" value="MOLYBDENUM COFACTOR GUANYLYLTRANSFERASE"/>
    <property type="match status" value="1"/>
</dbReference>
<evidence type="ECO:0000313" key="3">
    <source>
        <dbReference type="EMBL" id="HIY95664.1"/>
    </source>
</evidence>
<name>A0A9D1ZX33_9MICC</name>